<reference evidence="3 4" key="1">
    <citation type="journal article" date="2015" name="Nature">
        <title>rRNA introns, odd ribosomes, and small enigmatic genomes across a large radiation of phyla.</title>
        <authorList>
            <person name="Brown C.T."/>
            <person name="Hug L.A."/>
            <person name="Thomas B.C."/>
            <person name="Sharon I."/>
            <person name="Castelle C.J."/>
            <person name="Singh A."/>
            <person name="Wilkins M.J."/>
            <person name="Williams K.H."/>
            <person name="Banfield J.F."/>
        </authorList>
    </citation>
    <scope>NUCLEOTIDE SEQUENCE [LARGE SCALE GENOMIC DNA]</scope>
</reference>
<protein>
    <submittedName>
        <fullName evidence="3">Uncharacterized protein</fullName>
    </submittedName>
</protein>
<keyword evidence="2" id="KW-0472">Membrane</keyword>
<name>A0A0G0FAA4_9BACT</name>
<proteinExistence type="predicted"/>
<evidence type="ECO:0000313" key="3">
    <source>
        <dbReference type="EMBL" id="KKQ16093.1"/>
    </source>
</evidence>
<feature type="region of interest" description="Disordered" evidence="1">
    <location>
        <begin position="45"/>
        <end position="69"/>
    </location>
</feature>
<gene>
    <name evidence="3" type="ORF">US28_C0005G0008</name>
</gene>
<keyword evidence="2" id="KW-1133">Transmembrane helix</keyword>
<feature type="transmembrane region" description="Helical" evidence="2">
    <location>
        <begin position="14"/>
        <end position="35"/>
    </location>
</feature>
<evidence type="ECO:0000256" key="2">
    <source>
        <dbReference type="SAM" id="Phobius"/>
    </source>
</evidence>
<dbReference type="AlphaFoldDB" id="A0A0G0FAA4"/>
<accession>A0A0G0FAA4</accession>
<organism evidence="3 4">
    <name type="scientific">Candidatus Daviesbacteria bacterium GW2011_GWA1_36_8</name>
    <dbReference type="NCBI Taxonomy" id="1618417"/>
    <lineage>
        <taxon>Bacteria</taxon>
        <taxon>Candidatus Daviesiibacteriota</taxon>
    </lineage>
</organism>
<dbReference type="EMBL" id="LBSJ01000005">
    <property type="protein sequence ID" value="KKQ16093.1"/>
    <property type="molecule type" value="Genomic_DNA"/>
</dbReference>
<dbReference type="Proteomes" id="UP000034448">
    <property type="component" value="Unassembled WGS sequence"/>
</dbReference>
<comment type="caution">
    <text evidence="3">The sequence shown here is derived from an EMBL/GenBank/DDBJ whole genome shotgun (WGS) entry which is preliminary data.</text>
</comment>
<keyword evidence="2" id="KW-0812">Transmembrane</keyword>
<feature type="compositionally biased region" description="Polar residues" evidence="1">
    <location>
        <begin position="45"/>
        <end position="67"/>
    </location>
</feature>
<evidence type="ECO:0000256" key="1">
    <source>
        <dbReference type="SAM" id="MobiDB-lite"/>
    </source>
</evidence>
<evidence type="ECO:0000313" key="4">
    <source>
        <dbReference type="Proteomes" id="UP000034448"/>
    </source>
</evidence>
<sequence>METAPISSSSNRKFLKYAIVIVCILAVLGLLVYYLTTGTQILRQANPTNPASTAQRSEPRKTASSANLAIPLTPKDAKSETVKVVYTILATVDELTGSGESRELVITPKNEKLPKLLVTNDTEIVINRNGQISNTTSSALIKGTKIRITLEYGVQTKKWSVSRVAILEGSGTNETSTPSALQP</sequence>